<dbReference type="SUPFAM" id="SSF161098">
    <property type="entry name" value="MetI-like"/>
    <property type="match status" value="1"/>
</dbReference>
<dbReference type="PANTHER" id="PTHR30183:SF3">
    <property type="entry name" value="MOLYBDENUM TRANSPORT SYSTEM PERMEASE PROTEIN MODB"/>
    <property type="match status" value="1"/>
</dbReference>
<dbReference type="NCBIfam" id="TIGR02141">
    <property type="entry name" value="modB_ABC"/>
    <property type="match status" value="1"/>
</dbReference>
<dbReference type="EMBL" id="DVIQ01000035">
    <property type="protein sequence ID" value="HIS31297.1"/>
    <property type="molecule type" value="Genomic_DNA"/>
</dbReference>
<feature type="domain" description="ABC transmembrane type-1" evidence="11">
    <location>
        <begin position="6"/>
        <end position="215"/>
    </location>
</feature>
<dbReference type="GO" id="GO:0005886">
    <property type="term" value="C:plasma membrane"/>
    <property type="evidence" value="ECO:0007669"/>
    <property type="project" value="UniProtKB-SubCell"/>
</dbReference>
<proteinExistence type="inferred from homology"/>
<accession>A0A9D1ESK4</accession>
<dbReference type="Pfam" id="PF00528">
    <property type="entry name" value="BPD_transp_1"/>
    <property type="match status" value="1"/>
</dbReference>
<dbReference type="AlphaFoldDB" id="A0A9D1ESK4"/>
<keyword evidence="7 9" id="KW-1133">Transmembrane helix</keyword>
<evidence type="ECO:0000256" key="10">
    <source>
        <dbReference type="RuleBase" id="RU365097"/>
    </source>
</evidence>
<evidence type="ECO:0000256" key="1">
    <source>
        <dbReference type="ARBA" id="ARBA00004651"/>
    </source>
</evidence>
<name>A0A9D1ESK4_9FIRM</name>
<evidence type="ECO:0000256" key="7">
    <source>
        <dbReference type="ARBA" id="ARBA00022989"/>
    </source>
</evidence>
<evidence type="ECO:0000256" key="3">
    <source>
        <dbReference type="ARBA" id="ARBA00022448"/>
    </source>
</evidence>
<comment type="function">
    <text evidence="10">Part of the binding-protein-dependent transport system for molybdenum; probably responsible for the translocation of the substrate across the membrane.</text>
</comment>
<evidence type="ECO:0000313" key="12">
    <source>
        <dbReference type="EMBL" id="HIS31297.1"/>
    </source>
</evidence>
<dbReference type="CDD" id="cd06261">
    <property type="entry name" value="TM_PBP2"/>
    <property type="match status" value="1"/>
</dbReference>
<feature type="transmembrane region" description="Helical" evidence="9">
    <location>
        <begin position="196"/>
        <end position="214"/>
    </location>
</feature>
<evidence type="ECO:0000256" key="2">
    <source>
        <dbReference type="ARBA" id="ARBA00007069"/>
    </source>
</evidence>
<feature type="transmembrane region" description="Helical" evidence="9">
    <location>
        <begin position="86"/>
        <end position="104"/>
    </location>
</feature>
<sequence length="224" mass="24344">MDWSPVWISLKTASVTIVIVFFVGLWAAKMVADLKNEKLKMVLDGLLTLPMVLPPTVAGCFLLYLFGVRRPLGIFFLEYFGVKIAFSWGATVLAAAVISFPLMYRSARGALEQVDQNLVYAARTLGFSEWKIFWRVRMPVCMPGIAGGAVLAFARGLGEFGATSMIAGNILGKTRTLPLAVYSATAAGDMDTAGRYVTVILLISFLAVVFINYFSRKGFGNSSA</sequence>
<reference evidence="12" key="1">
    <citation type="submission" date="2020-10" db="EMBL/GenBank/DDBJ databases">
        <authorList>
            <person name="Gilroy R."/>
        </authorList>
    </citation>
    <scope>NUCLEOTIDE SEQUENCE</scope>
    <source>
        <strain evidence="12">CHK190-19873</strain>
    </source>
</reference>
<dbReference type="GO" id="GO:0015098">
    <property type="term" value="F:molybdate ion transmembrane transporter activity"/>
    <property type="evidence" value="ECO:0007669"/>
    <property type="project" value="UniProtKB-UniRule"/>
</dbReference>
<evidence type="ECO:0000259" key="11">
    <source>
        <dbReference type="PROSITE" id="PS50928"/>
    </source>
</evidence>
<dbReference type="InterPro" id="IPR035906">
    <property type="entry name" value="MetI-like_sf"/>
</dbReference>
<comment type="subcellular location">
    <subcellularLocation>
        <location evidence="1 9">Cell membrane</location>
        <topology evidence="1 9">Multi-pass membrane protein</topology>
    </subcellularLocation>
</comment>
<keyword evidence="5 10" id="KW-0500">Molybdenum</keyword>
<dbReference type="PROSITE" id="PS50928">
    <property type="entry name" value="ABC_TM1"/>
    <property type="match status" value="1"/>
</dbReference>
<keyword evidence="4 10" id="KW-1003">Cell membrane</keyword>
<gene>
    <name evidence="12" type="primary">modB</name>
    <name evidence="12" type="ORF">IAB44_07090</name>
</gene>
<feature type="transmembrane region" description="Helical" evidence="9">
    <location>
        <begin position="46"/>
        <end position="66"/>
    </location>
</feature>
<dbReference type="Proteomes" id="UP000823935">
    <property type="component" value="Unassembled WGS sequence"/>
</dbReference>
<evidence type="ECO:0000256" key="5">
    <source>
        <dbReference type="ARBA" id="ARBA00022505"/>
    </source>
</evidence>
<evidence type="ECO:0000256" key="6">
    <source>
        <dbReference type="ARBA" id="ARBA00022692"/>
    </source>
</evidence>
<comment type="caution">
    <text evidence="12">The sequence shown here is derived from an EMBL/GenBank/DDBJ whole genome shotgun (WGS) entry which is preliminary data.</text>
</comment>
<keyword evidence="3 9" id="KW-0813">Transport</keyword>
<comment type="caution">
    <text evidence="10">Lacks conserved residue(s) required for the propagation of feature annotation.</text>
</comment>
<reference evidence="12" key="2">
    <citation type="journal article" date="2021" name="PeerJ">
        <title>Extensive microbial diversity within the chicken gut microbiome revealed by metagenomics and culture.</title>
        <authorList>
            <person name="Gilroy R."/>
            <person name="Ravi A."/>
            <person name="Getino M."/>
            <person name="Pursley I."/>
            <person name="Horton D.L."/>
            <person name="Alikhan N.F."/>
            <person name="Baker D."/>
            <person name="Gharbi K."/>
            <person name="Hall N."/>
            <person name="Watson M."/>
            <person name="Adriaenssens E.M."/>
            <person name="Foster-Nyarko E."/>
            <person name="Jarju S."/>
            <person name="Secka A."/>
            <person name="Antonio M."/>
            <person name="Oren A."/>
            <person name="Chaudhuri R.R."/>
            <person name="La Ragione R."/>
            <person name="Hildebrand F."/>
            <person name="Pallen M.J."/>
        </authorList>
    </citation>
    <scope>NUCLEOTIDE SEQUENCE</scope>
    <source>
        <strain evidence="12">CHK190-19873</strain>
    </source>
</reference>
<organism evidence="12 13">
    <name type="scientific">Candidatus Limivivens intestinipullorum</name>
    <dbReference type="NCBI Taxonomy" id="2840858"/>
    <lineage>
        <taxon>Bacteria</taxon>
        <taxon>Bacillati</taxon>
        <taxon>Bacillota</taxon>
        <taxon>Clostridia</taxon>
        <taxon>Lachnospirales</taxon>
        <taxon>Lachnospiraceae</taxon>
        <taxon>Lachnospiraceae incertae sedis</taxon>
        <taxon>Candidatus Limivivens</taxon>
    </lineage>
</organism>
<dbReference type="PANTHER" id="PTHR30183">
    <property type="entry name" value="MOLYBDENUM TRANSPORT SYSTEM PERMEASE PROTEIN MODB"/>
    <property type="match status" value="1"/>
</dbReference>
<evidence type="ECO:0000256" key="4">
    <source>
        <dbReference type="ARBA" id="ARBA00022475"/>
    </source>
</evidence>
<keyword evidence="8 9" id="KW-0472">Membrane</keyword>
<evidence type="ECO:0000256" key="9">
    <source>
        <dbReference type="RuleBase" id="RU363032"/>
    </source>
</evidence>
<feature type="transmembrane region" description="Helical" evidence="9">
    <location>
        <begin position="6"/>
        <end position="26"/>
    </location>
</feature>
<dbReference type="Gene3D" id="1.10.3720.10">
    <property type="entry name" value="MetI-like"/>
    <property type="match status" value="1"/>
</dbReference>
<keyword evidence="6 9" id="KW-0812">Transmembrane</keyword>
<evidence type="ECO:0000256" key="8">
    <source>
        <dbReference type="ARBA" id="ARBA00023136"/>
    </source>
</evidence>
<evidence type="ECO:0000313" key="13">
    <source>
        <dbReference type="Proteomes" id="UP000823935"/>
    </source>
</evidence>
<comment type="similarity">
    <text evidence="2 10">Belongs to the binding-protein-dependent transport system permease family. CysTW subfamily.</text>
</comment>
<dbReference type="InterPro" id="IPR000515">
    <property type="entry name" value="MetI-like"/>
</dbReference>
<dbReference type="InterPro" id="IPR011867">
    <property type="entry name" value="ModB_ABC"/>
</dbReference>
<protein>
    <recommendedName>
        <fullName evidence="10">Molybdenum transport system permease</fullName>
    </recommendedName>
</protein>